<evidence type="ECO:0000313" key="2">
    <source>
        <dbReference type="Proteomes" id="UP001497623"/>
    </source>
</evidence>
<reference evidence="1 2" key="1">
    <citation type="submission" date="2024-05" db="EMBL/GenBank/DDBJ databases">
        <authorList>
            <person name="Wallberg A."/>
        </authorList>
    </citation>
    <scope>NUCLEOTIDE SEQUENCE [LARGE SCALE GENOMIC DNA]</scope>
</reference>
<sequence>MAAYFSEDYIQLRYENMQGHIIRQWRRMGSIRGKYYLQCPCLRDCFCTDWDEMPRISLYKCLYPGELDQFFVLQPFAHYGLKVQWHCEECSSEMSCGFPPEGTE</sequence>
<name>A0AAV2SPZ9_MEGNR</name>
<dbReference type="EMBL" id="CAXKWB010097978">
    <property type="protein sequence ID" value="CAL4222331.1"/>
    <property type="molecule type" value="Genomic_DNA"/>
</dbReference>
<dbReference type="AlphaFoldDB" id="A0AAV2SPZ9"/>
<protein>
    <submittedName>
        <fullName evidence="1">Uncharacterized protein</fullName>
    </submittedName>
</protein>
<accession>A0AAV2SPZ9</accession>
<proteinExistence type="predicted"/>
<evidence type="ECO:0000313" key="1">
    <source>
        <dbReference type="EMBL" id="CAL4222331.1"/>
    </source>
</evidence>
<dbReference type="Proteomes" id="UP001497623">
    <property type="component" value="Unassembled WGS sequence"/>
</dbReference>
<comment type="caution">
    <text evidence="1">The sequence shown here is derived from an EMBL/GenBank/DDBJ whole genome shotgun (WGS) entry which is preliminary data.</text>
</comment>
<organism evidence="1 2">
    <name type="scientific">Meganyctiphanes norvegica</name>
    <name type="common">Northern krill</name>
    <name type="synonym">Thysanopoda norvegica</name>
    <dbReference type="NCBI Taxonomy" id="48144"/>
    <lineage>
        <taxon>Eukaryota</taxon>
        <taxon>Metazoa</taxon>
        <taxon>Ecdysozoa</taxon>
        <taxon>Arthropoda</taxon>
        <taxon>Crustacea</taxon>
        <taxon>Multicrustacea</taxon>
        <taxon>Malacostraca</taxon>
        <taxon>Eumalacostraca</taxon>
        <taxon>Eucarida</taxon>
        <taxon>Euphausiacea</taxon>
        <taxon>Euphausiidae</taxon>
        <taxon>Meganyctiphanes</taxon>
    </lineage>
</organism>
<keyword evidence="2" id="KW-1185">Reference proteome</keyword>
<gene>
    <name evidence="1" type="ORF">MNOR_LOCUS39165</name>
</gene>